<dbReference type="AlphaFoldDB" id="W7J0E8"/>
<feature type="region of interest" description="Disordered" evidence="1">
    <location>
        <begin position="1"/>
        <end position="26"/>
    </location>
</feature>
<proteinExistence type="predicted"/>
<reference evidence="2 3" key="1">
    <citation type="journal article" date="2014" name="Genome Announc.">
        <title>Draft Genome Sequence of the Antitrypanosomally Active Sponge-Associated Bacterium Actinokineospora sp. Strain EG49.</title>
        <authorList>
            <person name="Harjes J."/>
            <person name="Ryu T."/>
            <person name="Abdelmohsen U.R."/>
            <person name="Moitinho-Silva L."/>
            <person name="Horn H."/>
            <person name="Ravasi T."/>
            <person name="Hentschel U."/>
        </authorList>
    </citation>
    <scope>NUCLEOTIDE SEQUENCE [LARGE SCALE GENOMIC DNA]</scope>
    <source>
        <strain evidence="2 3">EG49</strain>
    </source>
</reference>
<organism evidence="2 3">
    <name type="scientific">Actinokineospora spheciospongiae</name>
    <dbReference type="NCBI Taxonomy" id="909613"/>
    <lineage>
        <taxon>Bacteria</taxon>
        <taxon>Bacillati</taxon>
        <taxon>Actinomycetota</taxon>
        <taxon>Actinomycetes</taxon>
        <taxon>Pseudonocardiales</taxon>
        <taxon>Pseudonocardiaceae</taxon>
        <taxon>Actinokineospora</taxon>
    </lineage>
</organism>
<gene>
    <name evidence="2" type="ORF">UO65_2229</name>
</gene>
<evidence type="ECO:0000313" key="2">
    <source>
        <dbReference type="EMBL" id="EWC62482.1"/>
    </source>
</evidence>
<comment type="caution">
    <text evidence="2">The sequence shown here is derived from an EMBL/GenBank/DDBJ whole genome shotgun (WGS) entry which is preliminary data.</text>
</comment>
<evidence type="ECO:0000313" key="3">
    <source>
        <dbReference type="Proteomes" id="UP000019277"/>
    </source>
</evidence>
<sequence>MPHLSGVPPGGLGGVDIADESGQGSADDAMLTSLLGVEEGRDTVGEHGRRQDLATWPIHADREERPTHLIRGGFGHIGVRRRECLVRQVGGGDFERFGERDDQRAAVESPVSALDLAEVAFADARESGDDSEGLAASVSQFAEATAEVGHLATPTACRAGRGAR</sequence>
<accession>W7J0E8</accession>
<protein>
    <submittedName>
        <fullName evidence="2">Uncharacterized protein</fullName>
    </submittedName>
</protein>
<dbReference type="Proteomes" id="UP000019277">
    <property type="component" value="Unassembled WGS sequence"/>
</dbReference>
<keyword evidence="3" id="KW-1185">Reference proteome</keyword>
<evidence type="ECO:0000256" key="1">
    <source>
        <dbReference type="SAM" id="MobiDB-lite"/>
    </source>
</evidence>
<dbReference type="EMBL" id="AYXG01000078">
    <property type="protein sequence ID" value="EWC62482.1"/>
    <property type="molecule type" value="Genomic_DNA"/>
</dbReference>
<name>W7J0E8_9PSEU</name>